<accession>A0A7W0BVR0</accession>
<proteinExistence type="predicted"/>
<dbReference type="RefSeq" id="WP_181537959.1">
    <property type="nucleotide sequence ID" value="NZ_JACDUU010000005.1"/>
</dbReference>
<organism evidence="1 2">
    <name type="scientific">[Anoxybacillus] calidus</name>
    <dbReference type="NCBI Taxonomy" id="575178"/>
    <lineage>
        <taxon>Bacteria</taxon>
        <taxon>Bacillati</taxon>
        <taxon>Bacillota</taxon>
        <taxon>Bacilli</taxon>
        <taxon>Bacillales</taxon>
        <taxon>Anoxybacillaceae</taxon>
        <taxon>Paranoxybacillus</taxon>
    </lineage>
</organism>
<comment type="caution">
    <text evidence="1">The sequence shown here is derived from an EMBL/GenBank/DDBJ whole genome shotgun (WGS) entry which is preliminary data.</text>
</comment>
<name>A0A7W0BVR0_9BACL</name>
<dbReference type="EMBL" id="JACDUU010000005">
    <property type="protein sequence ID" value="MBA2872168.1"/>
    <property type="molecule type" value="Genomic_DNA"/>
</dbReference>
<dbReference type="AlphaFoldDB" id="A0A7W0BVR0"/>
<reference evidence="1 2" key="1">
    <citation type="submission" date="2020-07" db="EMBL/GenBank/DDBJ databases">
        <title>Genomic Encyclopedia of Type Strains, Phase IV (KMG-IV): sequencing the most valuable type-strain genomes for metagenomic binning, comparative biology and taxonomic classification.</title>
        <authorList>
            <person name="Goeker M."/>
        </authorList>
    </citation>
    <scope>NUCLEOTIDE SEQUENCE [LARGE SCALE GENOMIC DNA]</scope>
    <source>
        <strain evidence="1 2">DSM 25220</strain>
    </source>
</reference>
<evidence type="ECO:0000313" key="2">
    <source>
        <dbReference type="Proteomes" id="UP000580891"/>
    </source>
</evidence>
<protein>
    <submittedName>
        <fullName evidence="1">Uncharacterized protein</fullName>
    </submittedName>
</protein>
<keyword evidence="2" id="KW-1185">Reference proteome</keyword>
<dbReference type="Proteomes" id="UP000580891">
    <property type="component" value="Unassembled WGS sequence"/>
</dbReference>
<sequence>MYIISPFNDSLFQYGNRKSHHDSSPLSLFPVTAANMIAHQRKERPFSQSKKAHKRAVFDEVLTELTGKGQYINEHV</sequence>
<evidence type="ECO:0000313" key="1">
    <source>
        <dbReference type="EMBL" id="MBA2872168.1"/>
    </source>
</evidence>
<gene>
    <name evidence="1" type="ORF">HNQ85_002458</name>
</gene>